<dbReference type="RefSeq" id="WP_049725866.1">
    <property type="nucleotide sequence ID" value="NZ_CP012154.1"/>
</dbReference>
<proteinExistence type="predicted"/>
<dbReference type="AlphaFoldDB" id="A0A0K0XXD6"/>
<name>A0A0K0XXD6_9GAMM</name>
<protein>
    <submittedName>
        <fullName evidence="1">Uncharacterized protein</fullName>
    </submittedName>
</protein>
<accession>A0A0K0XXD6</accession>
<dbReference type="STRING" id="1579979.WM2015_1926"/>
<gene>
    <name evidence="1" type="ORF">WM2015_1926</name>
</gene>
<reference evidence="2" key="1">
    <citation type="submission" date="2015-07" db="EMBL/GenBank/DDBJ databases">
        <authorList>
            <person name="Kim K.M."/>
        </authorList>
    </citation>
    <scope>NUCLEOTIDE SEQUENCE [LARGE SCALE GENOMIC DNA]</scope>
    <source>
        <strain evidence="2">KCTC 42284</strain>
    </source>
</reference>
<dbReference type="KEGG" id="wma:WM2015_1926"/>
<keyword evidence="2" id="KW-1185">Reference proteome</keyword>
<evidence type="ECO:0000313" key="1">
    <source>
        <dbReference type="EMBL" id="AKS42292.1"/>
    </source>
</evidence>
<sequence>MLRSVEATRDPGLIGVLLSLGLGYLRWLVLVPMFTVWTFYLLMVLALLLTNFQDSAAALFAALEPWLEPWLGPPPASDASAAAPDSAESIELNETLIMPVALKLWGLAALLLWGLGELWRLLRRRPAAAPRLGRKLVFALAAIALGWLLMLFAYGFGSETFHGSLWAWLAMFTGVAFLAALVTLACLGLSHVLAVLADRLTAGARHSGRDRS</sequence>
<evidence type="ECO:0000313" key="2">
    <source>
        <dbReference type="Proteomes" id="UP000066624"/>
    </source>
</evidence>
<organism evidence="1 2">
    <name type="scientific">Wenzhouxiangella marina</name>
    <dbReference type="NCBI Taxonomy" id="1579979"/>
    <lineage>
        <taxon>Bacteria</taxon>
        <taxon>Pseudomonadati</taxon>
        <taxon>Pseudomonadota</taxon>
        <taxon>Gammaproteobacteria</taxon>
        <taxon>Chromatiales</taxon>
        <taxon>Wenzhouxiangellaceae</taxon>
        <taxon>Wenzhouxiangella</taxon>
    </lineage>
</organism>
<dbReference type="EMBL" id="CP012154">
    <property type="protein sequence ID" value="AKS42292.1"/>
    <property type="molecule type" value="Genomic_DNA"/>
</dbReference>
<dbReference type="Proteomes" id="UP000066624">
    <property type="component" value="Chromosome"/>
</dbReference>